<name>F4CZ12_PSEUX</name>
<dbReference type="Pfam" id="PF17932">
    <property type="entry name" value="TetR_C_24"/>
    <property type="match status" value="1"/>
</dbReference>
<dbReference type="PRINTS" id="PR00455">
    <property type="entry name" value="HTHTETR"/>
</dbReference>
<dbReference type="GO" id="GO:0000976">
    <property type="term" value="F:transcription cis-regulatory region binding"/>
    <property type="evidence" value="ECO:0007669"/>
    <property type="project" value="TreeGrafter"/>
</dbReference>
<dbReference type="InterPro" id="IPR009057">
    <property type="entry name" value="Homeodomain-like_sf"/>
</dbReference>
<dbReference type="GO" id="GO:0045892">
    <property type="term" value="P:negative regulation of DNA-templated transcription"/>
    <property type="evidence" value="ECO:0007669"/>
    <property type="project" value="UniProtKB-ARBA"/>
</dbReference>
<dbReference type="InterPro" id="IPR001647">
    <property type="entry name" value="HTH_TetR"/>
</dbReference>
<dbReference type="Gene3D" id="1.10.10.60">
    <property type="entry name" value="Homeodomain-like"/>
    <property type="match status" value="1"/>
</dbReference>
<evidence type="ECO:0000256" key="3">
    <source>
        <dbReference type="ARBA" id="ARBA00023163"/>
    </source>
</evidence>
<keyword evidence="8" id="KW-1185">Reference proteome</keyword>
<evidence type="ECO:0000259" key="6">
    <source>
        <dbReference type="PROSITE" id="PS50977"/>
    </source>
</evidence>
<dbReference type="eggNOG" id="COG1309">
    <property type="taxonomic scope" value="Bacteria"/>
</dbReference>
<dbReference type="Proteomes" id="UP000007809">
    <property type="component" value="Chromosome"/>
</dbReference>
<dbReference type="PANTHER" id="PTHR30055:SF237">
    <property type="entry name" value="TRANSCRIPTIONAL REPRESSOR MCE3R"/>
    <property type="match status" value="1"/>
</dbReference>
<dbReference type="STRING" id="675635.Psed_2078"/>
<sequence length="214" mass="23458">MDGGPGTGAPPRGPADPVVPSSRHREIVRAAARLFDERGYHHTSMDDIAAAVGIKKPTLYHHVPSKGRILARIHDDLADRLLGRLRERIDTGAAPAAVLLGVLEDHLELLDREPANLRCYYEHRRELPPEDEAHSRARRDEYFAAVLAVVEDGVARGDFAVTDPRLATLAFFGVCNWSYQWYRPGGAMAARAIAVSFWRCFLSGIAATSTGPAP</sequence>
<dbReference type="PROSITE" id="PS50977">
    <property type="entry name" value="HTH_TETR_2"/>
    <property type="match status" value="1"/>
</dbReference>
<reference evidence="7 8" key="1">
    <citation type="journal article" date="2011" name="J. Bacteriol.">
        <title>Genome sequence of the 1,4-dioxane-degrading Pseudonocardia dioxanivorans strain CB1190.</title>
        <authorList>
            <person name="Sales C.M."/>
            <person name="Mahendra S."/>
            <person name="Grostern A."/>
            <person name="Parales R.E."/>
            <person name="Goodwin L.A."/>
            <person name="Woyke T."/>
            <person name="Nolan M."/>
            <person name="Lapidus A."/>
            <person name="Chertkov O."/>
            <person name="Ovchinnikova G."/>
            <person name="Sczyrba A."/>
            <person name="Alvarez-Cohen L."/>
        </authorList>
    </citation>
    <scope>NUCLEOTIDE SEQUENCE [LARGE SCALE GENOMIC DNA]</scope>
    <source>
        <strain evidence="8">ATCC 55486 / DSM 44775 / JCM 13855 / CB1190</strain>
    </source>
</reference>
<keyword evidence="1" id="KW-0805">Transcription regulation</keyword>
<dbReference type="SUPFAM" id="SSF48498">
    <property type="entry name" value="Tetracyclin repressor-like, C-terminal domain"/>
    <property type="match status" value="1"/>
</dbReference>
<dbReference type="KEGG" id="pdx:Psed_2078"/>
<evidence type="ECO:0000313" key="7">
    <source>
        <dbReference type="EMBL" id="AEA24303.1"/>
    </source>
</evidence>
<dbReference type="SUPFAM" id="SSF46689">
    <property type="entry name" value="Homeodomain-like"/>
    <property type="match status" value="1"/>
</dbReference>
<feature type="DNA-binding region" description="H-T-H motif" evidence="4">
    <location>
        <begin position="44"/>
        <end position="63"/>
    </location>
</feature>
<dbReference type="AlphaFoldDB" id="F4CZ12"/>
<dbReference type="GO" id="GO:0003700">
    <property type="term" value="F:DNA-binding transcription factor activity"/>
    <property type="evidence" value="ECO:0007669"/>
    <property type="project" value="TreeGrafter"/>
</dbReference>
<organism evidence="7 8">
    <name type="scientific">Pseudonocardia dioxanivorans (strain ATCC 55486 / DSM 44775 / JCM 13855 / CB1190)</name>
    <dbReference type="NCBI Taxonomy" id="675635"/>
    <lineage>
        <taxon>Bacteria</taxon>
        <taxon>Bacillati</taxon>
        <taxon>Actinomycetota</taxon>
        <taxon>Actinomycetes</taxon>
        <taxon>Pseudonocardiales</taxon>
        <taxon>Pseudonocardiaceae</taxon>
        <taxon>Pseudonocardia</taxon>
    </lineage>
</organism>
<evidence type="ECO:0000313" key="8">
    <source>
        <dbReference type="Proteomes" id="UP000007809"/>
    </source>
</evidence>
<protein>
    <submittedName>
        <fullName evidence="7">Transcriptional regulator, TetR family</fullName>
    </submittedName>
</protein>
<dbReference type="FunFam" id="1.10.10.60:FF:000141">
    <property type="entry name" value="TetR family transcriptional regulator"/>
    <property type="match status" value="1"/>
</dbReference>
<dbReference type="InterPro" id="IPR036271">
    <property type="entry name" value="Tet_transcr_reg_TetR-rel_C_sf"/>
</dbReference>
<dbReference type="EMBL" id="CP002593">
    <property type="protein sequence ID" value="AEA24303.1"/>
    <property type="molecule type" value="Genomic_DNA"/>
</dbReference>
<evidence type="ECO:0000256" key="1">
    <source>
        <dbReference type="ARBA" id="ARBA00023015"/>
    </source>
</evidence>
<dbReference type="InterPro" id="IPR041490">
    <property type="entry name" value="KstR2_TetR_C"/>
</dbReference>
<evidence type="ECO:0000256" key="4">
    <source>
        <dbReference type="PROSITE-ProRule" id="PRU00335"/>
    </source>
</evidence>
<feature type="domain" description="HTH tetR-type" evidence="6">
    <location>
        <begin position="21"/>
        <end position="81"/>
    </location>
</feature>
<keyword evidence="3" id="KW-0804">Transcription</keyword>
<feature type="region of interest" description="Disordered" evidence="5">
    <location>
        <begin position="1"/>
        <end position="22"/>
    </location>
</feature>
<gene>
    <name evidence="7" type="ordered locus">Psed_2078</name>
</gene>
<proteinExistence type="predicted"/>
<dbReference type="InterPro" id="IPR050109">
    <property type="entry name" value="HTH-type_TetR-like_transc_reg"/>
</dbReference>
<evidence type="ECO:0000256" key="5">
    <source>
        <dbReference type="SAM" id="MobiDB-lite"/>
    </source>
</evidence>
<evidence type="ECO:0000256" key="2">
    <source>
        <dbReference type="ARBA" id="ARBA00023125"/>
    </source>
</evidence>
<dbReference type="Gene3D" id="1.10.357.10">
    <property type="entry name" value="Tetracycline Repressor, domain 2"/>
    <property type="match status" value="1"/>
</dbReference>
<dbReference type="HOGENOM" id="CLU_069356_12_4_11"/>
<keyword evidence="2 4" id="KW-0238">DNA-binding</keyword>
<dbReference type="PANTHER" id="PTHR30055">
    <property type="entry name" value="HTH-TYPE TRANSCRIPTIONAL REGULATOR RUTR"/>
    <property type="match status" value="1"/>
</dbReference>
<accession>F4CZ12</accession>
<dbReference type="Pfam" id="PF00440">
    <property type="entry name" value="TetR_N"/>
    <property type="match status" value="1"/>
</dbReference>